<gene>
    <name evidence="1" type="ORF">MHYMCMPASI_00003</name>
</gene>
<keyword evidence="2" id="KW-1185">Reference proteome</keyword>
<protein>
    <submittedName>
        <fullName evidence="1">Uncharacterized protein</fullName>
    </submittedName>
</protein>
<organism evidence="1 2">
    <name type="scientific">Hyalomma marginatum</name>
    <dbReference type="NCBI Taxonomy" id="34627"/>
    <lineage>
        <taxon>Eukaryota</taxon>
        <taxon>Metazoa</taxon>
        <taxon>Ecdysozoa</taxon>
        <taxon>Arthropoda</taxon>
        <taxon>Chelicerata</taxon>
        <taxon>Arachnida</taxon>
        <taxon>Acari</taxon>
        <taxon>Parasitiformes</taxon>
        <taxon>Ixodida</taxon>
        <taxon>Ixodoidea</taxon>
        <taxon>Ixodidae</taxon>
        <taxon>Hyalomminae</taxon>
        <taxon>Hyalomma</taxon>
    </lineage>
</organism>
<accession>A0A8S4BUW0</accession>
<name>A0A8S4BUW0_9ACAR</name>
<dbReference type="Proteomes" id="UP000837675">
    <property type="component" value="Unassembled WGS sequence"/>
</dbReference>
<evidence type="ECO:0000313" key="2">
    <source>
        <dbReference type="Proteomes" id="UP000837675"/>
    </source>
</evidence>
<evidence type="ECO:0000313" key="1">
    <source>
        <dbReference type="EMBL" id="CAG7588469.1"/>
    </source>
</evidence>
<comment type="caution">
    <text evidence="1">The sequence shown here is derived from an EMBL/GenBank/DDBJ whole genome shotgun (WGS) entry which is preliminary data.</text>
</comment>
<reference evidence="1" key="1">
    <citation type="submission" date="2021-06" db="EMBL/GenBank/DDBJ databases">
        <authorList>
            <person name="Nardi T."/>
            <person name="Nardi T."/>
        </authorList>
    </citation>
    <scope>NUCLEOTIDE SEQUENCE</scope>
</reference>
<sequence>MILFRSATYYSAGGEPVGIAAIDINCDDKMDIINTSDNKHRIAILIRKWKRYFPTSNLL</sequence>
<dbReference type="AlphaFoldDB" id="A0A8S4BUW0"/>
<proteinExistence type="predicted"/>
<dbReference type="EMBL" id="CAJVAF010000001">
    <property type="protein sequence ID" value="CAG7588469.1"/>
    <property type="molecule type" value="Genomic_DNA"/>
</dbReference>